<feature type="transmembrane region" description="Helical" evidence="2">
    <location>
        <begin position="368"/>
        <end position="386"/>
    </location>
</feature>
<dbReference type="WBParaSite" id="MBELARI_LOCUS15800">
    <property type="protein sequence ID" value="MBELARI_LOCUS15800"/>
    <property type="gene ID" value="MBELARI_LOCUS15800"/>
</dbReference>
<feature type="coiled-coil region" evidence="1">
    <location>
        <begin position="691"/>
        <end position="718"/>
    </location>
</feature>
<evidence type="ECO:0000313" key="3">
    <source>
        <dbReference type="Proteomes" id="UP000887575"/>
    </source>
</evidence>
<feature type="transmembrane region" description="Helical" evidence="2">
    <location>
        <begin position="324"/>
        <end position="348"/>
    </location>
</feature>
<feature type="transmembrane region" description="Helical" evidence="2">
    <location>
        <begin position="393"/>
        <end position="410"/>
    </location>
</feature>
<proteinExistence type="predicted"/>
<organism evidence="3 4">
    <name type="scientific">Mesorhabditis belari</name>
    <dbReference type="NCBI Taxonomy" id="2138241"/>
    <lineage>
        <taxon>Eukaryota</taxon>
        <taxon>Metazoa</taxon>
        <taxon>Ecdysozoa</taxon>
        <taxon>Nematoda</taxon>
        <taxon>Chromadorea</taxon>
        <taxon>Rhabditida</taxon>
        <taxon>Rhabditina</taxon>
        <taxon>Rhabditomorpha</taxon>
        <taxon>Rhabditoidea</taxon>
        <taxon>Rhabditidae</taxon>
        <taxon>Mesorhabditinae</taxon>
        <taxon>Mesorhabditis</taxon>
    </lineage>
</organism>
<protein>
    <submittedName>
        <fullName evidence="4">Uncharacterized protein</fullName>
    </submittedName>
</protein>
<keyword evidence="1" id="KW-0175">Coiled coil</keyword>
<evidence type="ECO:0000256" key="1">
    <source>
        <dbReference type="SAM" id="Coils"/>
    </source>
</evidence>
<sequence length="1158" mass="131205">MLETSKVFEKEAFMRLIQKVRYETFFQKGLIVELDVAERGESSKDFAFKSFDKLRIEDFSGEHIRIEIASAVLQELVKSKVLKKEGTDYRLRVADLNDYNLPLNFRLYYDAVDALLARSFAYRLAFNRMTRQKDGSINIPMLHKPHQQLLWDLVDAAAIAPVTVGSWDSVSRILEAQYPEYFSRETLIEIMRQEVPGLTVNKAWNLLREKGHLTEAVFSSTYTITDKQVTIYGGDYETTNNRLQNCLRGQMLLRKETTKQEIAGIIDHLKGLIITLDCPEPYLQELYDALGSRAPAAMEEINIFMLNGLNDIIRFKEQPYTWKMIFYTTLTVVMGLVQIAIGIAIQLFTVGLMSHVGVGFISEGVGDLIFAVSAMRSGYFSWSAYWQHKKESIMFTVVTCGIGAFFARGAQVSRYGAKFAQQGLKSAGKEVASKAGKELIKEVGWSTVRNTVLKDFALHAIKGVALGVTSQAVAALVDNHLRELCVGFAASFYQQIRESAKKHKISQTIDKLYAHLGARKSKELFESHLRSALSERAFNETTSEAFLRYGVHVSRQIGDGLGSMNRQSSTPYSFSYIATLVLKLADYVSIAKNLYELGTLVDQLLDRVNNSLLGCSEMLNSQPVNNDREERENFKKSSLDFMNDQMNEQIGTIIGKKFVEPLLQTGANYLVNYLGRHIKKQYRSYKNYEHAQEFEKTKKEYEAKRKEAIESEANEETRKSIDQKYHSTLNDLKKRVRDPKLYAAILREGGHMDMQSLKAYAGVLDAHLKANGSKKGYLIEVKGNDGTSFTLQCGDPENVTKVELQVDQEHFTPLQHGTQMNESSGGDYDCLLNALKSEISELDMDNRMLREQIARRVETDLEIGETIRSGQHALGIRRGLYGGIRNRQNSEGANQIERTERWEFKEKVDVDLRNNGTTTRTNQEQVQDAHVEAVKLLERLVNCYTDDKELRGTSGNREIDVDNVRDSVIKAMNDAGLETPIQLDETKFKATKYVEKKQEGKESVWVPVQFEYYEAEGQPGITIRPKLNRSGTETCEMRLRLEYNVDNPIVPDNGPPHPHIGYTCRVTNGPAQFRNITGHIIFDDNPNLPGRQRSGMRSYENLPTQARVVDVDWTKTGNARPTRKDGPPRRNSFIGILVTSLASFHNFRKISASTSVSL</sequence>
<keyword evidence="2" id="KW-0812">Transmembrane</keyword>
<keyword evidence="2" id="KW-0472">Membrane</keyword>
<keyword evidence="3" id="KW-1185">Reference proteome</keyword>
<reference evidence="4" key="1">
    <citation type="submission" date="2024-02" db="UniProtKB">
        <authorList>
            <consortium name="WormBaseParasite"/>
        </authorList>
    </citation>
    <scope>IDENTIFICATION</scope>
</reference>
<name>A0AAF3EP15_9BILA</name>
<accession>A0AAF3EP15</accession>
<dbReference type="Proteomes" id="UP000887575">
    <property type="component" value="Unassembled WGS sequence"/>
</dbReference>
<evidence type="ECO:0000256" key="2">
    <source>
        <dbReference type="SAM" id="Phobius"/>
    </source>
</evidence>
<keyword evidence="2" id="KW-1133">Transmembrane helix</keyword>
<dbReference type="AlphaFoldDB" id="A0AAF3EP15"/>
<evidence type="ECO:0000313" key="4">
    <source>
        <dbReference type="WBParaSite" id="MBELARI_LOCUS15800"/>
    </source>
</evidence>